<dbReference type="PANTHER" id="PTHR12452">
    <property type="entry name" value="42-9-9 PROTEIN-RELATED"/>
    <property type="match status" value="1"/>
</dbReference>
<evidence type="ECO:0000256" key="8">
    <source>
        <dbReference type="ARBA" id="ARBA00083188"/>
    </source>
</evidence>
<keyword evidence="9" id="KW-0732">Signal</keyword>
<evidence type="ECO:0000259" key="10">
    <source>
        <dbReference type="Pfam" id="PF06110"/>
    </source>
</evidence>
<dbReference type="FunFam" id="3.40.30.10:FF:000259">
    <property type="entry name" value="Thioredoxin-like protein Clot"/>
    <property type="match status" value="1"/>
</dbReference>
<dbReference type="InterPro" id="IPR045108">
    <property type="entry name" value="TXNDC17-like"/>
</dbReference>
<evidence type="ECO:0000256" key="5">
    <source>
        <dbReference type="ARBA" id="ARBA00023284"/>
    </source>
</evidence>
<dbReference type="AlphaFoldDB" id="A0A4Y7LFZ2"/>
<evidence type="ECO:0000256" key="9">
    <source>
        <dbReference type="SAM" id="SignalP"/>
    </source>
</evidence>
<feature type="chain" id="PRO_5021409082" description="Thioredoxin-like protein Clot" evidence="9">
    <location>
        <begin position="24"/>
        <end position="172"/>
    </location>
</feature>
<organism evidence="11 12">
    <name type="scientific">Papaver somniferum</name>
    <name type="common">Opium poppy</name>
    <dbReference type="NCBI Taxonomy" id="3469"/>
    <lineage>
        <taxon>Eukaryota</taxon>
        <taxon>Viridiplantae</taxon>
        <taxon>Streptophyta</taxon>
        <taxon>Embryophyta</taxon>
        <taxon>Tracheophyta</taxon>
        <taxon>Spermatophyta</taxon>
        <taxon>Magnoliopsida</taxon>
        <taxon>Ranunculales</taxon>
        <taxon>Papaveraceae</taxon>
        <taxon>Papaveroideae</taxon>
        <taxon>Papaver</taxon>
    </lineage>
</organism>
<evidence type="ECO:0000256" key="6">
    <source>
        <dbReference type="ARBA" id="ARBA00056742"/>
    </source>
</evidence>
<keyword evidence="12" id="KW-1185">Reference proteome</keyword>
<dbReference type="InterPro" id="IPR010357">
    <property type="entry name" value="TXNDC17_dom"/>
</dbReference>
<name>A0A4Y7LFZ2_PAPSO</name>
<comment type="similarity">
    <text evidence="1">Belongs to the thioredoxin family.</text>
</comment>
<dbReference type="InterPro" id="IPR036249">
    <property type="entry name" value="Thioredoxin-like_sf"/>
</dbReference>
<dbReference type="Pfam" id="PF06110">
    <property type="entry name" value="TXD17-like_Trx"/>
    <property type="match status" value="1"/>
</dbReference>
<proteinExistence type="inferred from homology"/>
<evidence type="ECO:0000256" key="2">
    <source>
        <dbReference type="ARBA" id="ARBA00022448"/>
    </source>
</evidence>
<reference evidence="11 12" key="1">
    <citation type="journal article" date="2018" name="Science">
        <title>The opium poppy genome and morphinan production.</title>
        <authorList>
            <person name="Guo L."/>
            <person name="Winzer T."/>
            <person name="Yang X."/>
            <person name="Li Y."/>
            <person name="Ning Z."/>
            <person name="He Z."/>
            <person name="Teodor R."/>
            <person name="Lu Y."/>
            <person name="Bowser T.A."/>
            <person name="Graham I.A."/>
            <person name="Ye K."/>
        </authorList>
    </citation>
    <scope>NUCLEOTIDE SEQUENCE [LARGE SCALE GENOMIC DNA]</scope>
    <source>
        <strain evidence="12">cv. HN1</strain>
        <tissue evidence="11">Leaves</tissue>
    </source>
</reference>
<evidence type="ECO:0000256" key="3">
    <source>
        <dbReference type="ARBA" id="ARBA00022982"/>
    </source>
</evidence>
<keyword evidence="3" id="KW-0249">Electron transport</keyword>
<evidence type="ECO:0000256" key="7">
    <source>
        <dbReference type="ARBA" id="ARBA00071006"/>
    </source>
</evidence>
<dbReference type="OrthoDB" id="78947at2759"/>
<feature type="signal peptide" evidence="9">
    <location>
        <begin position="1"/>
        <end position="23"/>
    </location>
</feature>
<dbReference type="STRING" id="3469.A0A4Y7LFZ2"/>
<evidence type="ECO:0000313" key="12">
    <source>
        <dbReference type="Proteomes" id="UP000316621"/>
    </source>
</evidence>
<dbReference type="GO" id="GO:0047134">
    <property type="term" value="F:protein-disulfide reductase [NAD(P)H] activity"/>
    <property type="evidence" value="ECO:0007669"/>
    <property type="project" value="InterPro"/>
</dbReference>
<dbReference type="GO" id="GO:0005829">
    <property type="term" value="C:cytosol"/>
    <property type="evidence" value="ECO:0007669"/>
    <property type="project" value="TreeGrafter"/>
</dbReference>
<keyword evidence="2" id="KW-0813">Transport</keyword>
<keyword evidence="4" id="KW-1015">Disulfide bond</keyword>
<keyword evidence="5" id="KW-0676">Redox-active center</keyword>
<comment type="function">
    <text evidence="6">Probable thiol-disulfide oxidoreductase that may participate in various redox reactions.</text>
</comment>
<evidence type="ECO:0000256" key="4">
    <source>
        <dbReference type="ARBA" id="ARBA00023157"/>
    </source>
</evidence>
<dbReference type="Proteomes" id="UP000316621">
    <property type="component" value="Chromosome 11"/>
</dbReference>
<dbReference type="Gene3D" id="3.40.30.10">
    <property type="entry name" value="Glutaredoxin"/>
    <property type="match status" value="1"/>
</dbReference>
<dbReference type="EMBL" id="CM010725">
    <property type="protein sequence ID" value="RZC83139.1"/>
    <property type="molecule type" value="Genomic_DNA"/>
</dbReference>
<sequence>MGRPVKLALYLLIFVCISERLLRLGFVNREEQIPVSLPRKHLRKMPLKMVDVTPSDFDQAFEKFNSEKGRIKFILFLADIDPSTSLSWCPDCVRAEPVIYKKLEESSSDVLLLRAYVGDRPTWRTPNHPWRIDSRFNLKGVPTLVRWENGSVQGRLEDHEAHVQSKIETLLS</sequence>
<evidence type="ECO:0000256" key="1">
    <source>
        <dbReference type="ARBA" id="ARBA00008987"/>
    </source>
</evidence>
<feature type="domain" description="Thioredoxin" evidence="10">
    <location>
        <begin position="56"/>
        <end position="171"/>
    </location>
</feature>
<dbReference type="Gramene" id="RZC83139">
    <property type="protein sequence ID" value="RZC83139"/>
    <property type="gene ID" value="C5167_045924"/>
</dbReference>
<dbReference type="PANTHER" id="PTHR12452:SF0">
    <property type="entry name" value="THIOREDOXIN DOMAIN-CONTAINING PROTEIN 17"/>
    <property type="match status" value="1"/>
</dbReference>
<gene>
    <name evidence="11" type="ORF">C5167_045924</name>
</gene>
<dbReference type="SUPFAM" id="SSF52833">
    <property type="entry name" value="Thioredoxin-like"/>
    <property type="match status" value="1"/>
</dbReference>
<evidence type="ECO:0000313" key="11">
    <source>
        <dbReference type="EMBL" id="RZC83139.1"/>
    </source>
</evidence>
<accession>A0A4Y7LFZ2</accession>
<protein>
    <recommendedName>
        <fullName evidence="7">Thioredoxin-like protein Clot</fullName>
    </recommendedName>
    <alternativeName>
        <fullName evidence="8">Thioredoxin Clot</fullName>
    </alternativeName>
</protein>